<evidence type="ECO:0000313" key="2">
    <source>
        <dbReference type="Proteomes" id="UP000070544"/>
    </source>
</evidence>
<evidence type="ECO:0000313" key="1">
    <source>
        <dbReference type="EMBL" id="KXS08785.1"/>
    </source>
</evidence>
<dbReference type="Proteomes" id="UP000070544">
    <property type="component" value="Unassembled WGS sequence"/>
</dbReference>
<dbReference type="EMBL" id="KQ965998">
    <property type="protein sequence ID" value="KXS08785.1"/>
    <property type="molecule type" value="Genomic_DNA"/>
</dbReference>
<dbReference type="AlphaFoldDB" id="A0A138ZWX9"/>
<gene>
    <name evidence="1" type="ORF">M427DRAFT_39973</name>
</gene>
<accession>A0A138ZWX9</accession>
<sequence>MPPFTAHEIPTDIAILDGCSAPSASSLDSPVARVGQRIAAAILLQPYSASGESATHLLDTPSGRGRDGSTIHTTTIHATSFSPKAVDAVAAASLLAGPNSDTVLAMDEGPSSELDQMAMQAMVRAVDYVIVALHTDADVYTLKTDGGIPPIKMVLAWTGAASIGLWRRHGLGGFFAPTSQAAGEITALLPPSLFFIHPAIFRYRCEQ</sequence>
<name>A0A138ZWX9_GONPJ</name>
<keyword evidence="2" id="KW-1185">Reference proteome</keyword>
<protein>
    <submittedName>
        <fullName evidence="1">Uncharacterized protein</fullName>
    </submittedName>
</protein>
<reference evidence="1 2" key="1">
    <citation type="journal article" date="2015" name="Genome Biol. Evol.">
        <title>Phylogenomic analyses indicate that early fungi evolved digesting cell walls of algal ancestors of land plants.</title>
        <authorList>
            <person name="Chang Y."/>
            <person name="Wang S."/>
            <person name="Sekimoto S."/>
            <person name="Aerts A.L."/>
            <person name="Choi C."/>
            <person name="Clum A."/>
            <person name="LaButti K.M."/>
            <person name="Lindquist E.A."/>
            <person name="Yee Ngan C."/>
            <person name="Ohm R.A."/>
            <person name="Salamov A.A."/>
            <person name="Grigoriev I.V."/>
            <person name="Spatafora J.W."/>
            <person name="Berbee M.L."/>
        </authorList>
    </citation>
    <scope>NUCLEOTIDE SEQUENCE [LARGE SCALE GENOMIC DNA]</scope>
    <source>
        <strain evidence="1 2">JEL478</strain>
    </source>
</reference>
<proteinExistence type="predicted"/>
<organism evidence="1 2">
    <name type="scientific">Gonapodya prolifera (strain JEL478)</name>
    <name type="common">Monoblepharis prolifera</name>
    <dbReference type="NCBI Taxonomy" id="1344416"/>
    <lineage>
        <taxon>Eukaryota</taxon>
        <taxon>Fungi</taxon>
        <taxon>Fungi incertae sedis</taxon>
        <taxon>Chytridiomycota</taxon>
        <taxon>Chytridiomycota incertae sedis</taxon>
        <taxon>Monoblepharidomycetes</taxon>
        <taxon>Monoblepharidales</taxon>
        <taxon>Gonapodyaceae</taxon>
        <taxon>Gonapodya</taxon>
    </lineage>
</organism>
<feature type="non-terminal residue" evidence="1">
    <location>
        <position position="207"/>
    </location>
</feature>